<dbReference type="AlphaFoldDB" id="A0ABD4YEJ1"/>
<protein>
    <submittedName>
        <fullName evidence="1">Uncharacterized protein</fullName>
    </submittedName>
</protein>
<comment type="caution">
    <text evidence="1">The sequence shown here is derived from an EMBL/GenBank/DDBJ whole genome shotgun (WGS) entry which is preliminary data.</text>
</comment>
<name>A0ABD4YEJ1_9PSED</name>
<accession>A0ABD4YEJ1</accession>
<evidence type="ECO:0000313" key="1">
    <source>
        <dbReference type="EMBL" id="MDH0757759.1"/>
    </source>
</evidence>
<gene>
    <name evidence="1" type="ORF">N5C70_13730</name>
</gene>
<reference evidence="1 2" key="1">
    <citation type="submission" date="2022-09" db="EMBL/GenBank/DDBJ databases">
        <title>Intensive care unit water sources are persistently colonized with multi-drug resistant bacteria and are the site of extensive horizontal gene transfer of antibiotic resistance genes.</title>
        <authorList>
            <person name="Diorio-Toth L."/>
        </authorList>
    </citation>
    <scope>NUCLEOTIDE SEQUENCE [LARGE SCALE GENOMIC DNA]</scope>
    <source>
        <strain evidence="1 2">GD03901</strain>
    </source>
</reference>
<organism evidence="1 2">
    <name type="scientific">Pseudomonas juntendi</name>
    <dbReference type="NCBI Taxonomy" id="2666183"/>
    <lineage>
        <taxon>Bacteria</taxon>
        <taxon>Pseudomonadati</taxon>
        <taxon>Pseudomonadota</taxon>
        <taxon>Gammaproteobacteria</taxon>
        <taxon>Pseudomonadales</taxon>
        <taxon>Pseudomonadaceae</taxon>
        <taxon>Pseudomonas</taxon>
    </lineage>
</organism>
<dbReference type="Proteomes" id="UP001160152">
    <property type="component" value="Unassembled WGS sequence"/>
</dbReference>
<proteinExistence type="predicted"/>
<dbReference type="RefSeq" id="WP_110677098.1">
    <property type="nucleotide sequence ID" value="NZ_JAOCBV010000001.1"/>
</dbReference>
<sequence length="91" mass="10482">MNREALKALAERVMNDRRFCCDEQHRFLAEGVNELLAENEALRKDAKRYRFVRNPIGTRSPLAIWNEGRMPLFCAMADAVVDKLMAKEAAQ</sequence>
<evidence type="ECO:0000313" key="2">
    <source>
        <dbReference type="Proteomes" id="UP001160152"/>
    </source>
</evidence>
<dbReference type="EMBL" id="JAOCBV010000001">
    <property type="protein sequence ID" value="MDH0757759.1"/>
    <property type="molecule type" value="Genomic_DNA"/>
</dbReference>